<dbReference type="RefSeq" id="XP_001314826.1">
    <property type="nucleotide sequence ID" value="XM_001314791.1"/>
</dbReference>
<dbReference type="Pfam" id="PF10149">
    <property type="entry name" value="TM231"/>
    <property type="match status" value="1"/>
</dbReference>
<dbReference type="InParanoid" id="A2EXI6"/>
<dbReference type="VEuPathDB" id="TrichDB:TVAG_260630"/>
<comment type="similarity">
    <text evidence="2">Belongs to the TMEM231 family.</text>
</comment>
<dbReference type="Proteomes" id="UP000001542">
    <property type="component" value="Unassembled WGS sequence"/>
</dbReference>
<keyword evidence="7" id="KW-0969">Cilium</keyword>
<dbReference type="PANTHER" id="PTHR14605">
    <property type="entry name" value="CHST5 PROTEIN"/>
    <property type="match status" value="1"/>
</dbReference>
<comment type="subcellular location">
    <subcellularLocation>
        <location evidence="1">Cell projection</location>
        <location evidence="1">Cilium membrane</location>
        <topology evidence="1">Multi-pass membrane protein</topology>
    </subcellularLocation>
</comment>
<sequence>MITIWKDAPEPIQYRGSRCSCGFLFKLLWPIVLVLMTCWFVIMTFFIAPSSIQSTDKPTIEVPSYYFIKGTLKSSTETYSYLGCNFPAFQKHSIVPLRPAPIFRSMIDPYGRVNVSLEIPSVSGFKMIDAQAIIPLSFRFNYYSKPKIYSYISISFPCEESYNSYTYTGQLMITQKGTLVQSYSSLYSLLNGIDPTNYNDVFSIDHIYEQFSSSPLEASFVGTKTVATNDTALTDKTKFTIKFYVPTITIDMPSPYWNVFRNTYIQLFYWAWVIVAIFRPFIKHAYEYSIIPSKIVKLLAPYSKEKHD</sequence>
<evidence type="ECO:0000313" key="13">
    <source>
        <dbReference type="EMBL" id="EAY02603.1"/>
    </source>
</evidence>
<keyword evidence="14" id="KW-1185">Reference proteome</keyword>
<dbReference type="KEGG" id="tva:4760445"/>
<dbReference type="AlphaFoldDB" id="A2EXI6"/>
<dbReference type="PANTHER" id="PTHR14605:SF1">
    <property type="entry name" value="TRANSMEMBRANE PROTEIN 231"/>
    <property type="match status" value="1"/>
</dbReference>
<reference evidence="13" key="2">
    <citation type="journal article" date="2007" name="Science">
        <title>Draft genome sequence of the sexually transmitted pathogen Trichomonas vaginalis.</title>
        <authorList>
            <person name="Carlton J.M."/>
            <person name="Hirt R.P."/>
            <person name="Silva J.C."/>
            <person name="Delcher A.L."/>
            <person name="Schatz M."/>
            <person name="Zhao Q."/>
            <person name="Wortman J.R."/>
            <person name="Bidwell S.L."/>
            <person name="Alsmark U.C.M."/>
            <person name="Besteiro S."/>
            <person name="Sicheritz-Ponten T."/>
            <person name="Noel C.J."/>
            <person name="Dacks J.B."/>
            <person name="Foster P.G."/>
            <person name="Simillion C."/>
            <person name="Van de Peer Y."/>
            <person name="Miranda-Saavedra D."/>
            <person name="Barton G.J."/>
            <person name="Westrop G.D."/>
            <person name="Mueller S."/>
            <person name="Dessi D."/>
            <person name="Fiori P.L."/>
            <person name="Ren Q."/>
            <person name="Paulsen I."/>
            <person name="Zhang H."/>
            <person name="Bastida-Corcuera F.D."/>
            <person name="Simoes-Barbosa A."/>
            <person name="Brown M.T."/>
            <person name="Hayes R.D."/>
            <person name="Mukherjee M."/>
            <person name="Okumura C.Y."/>
            <person name="Schneider R."/>
            <person name="Smith A.J."/>
            <person name="Vanacova S."/>
            <person name="Villalvazo M."/>
            <person name="Haas B.J."/>
            <person name="Pertea M."/>
            <person name="Feldblyum T.V."/>
            <person name="Utterback T.R."/>
            <person name="Shu C.L."/>
            <person name="Osoegawa K."/>
            <person name="de Jong P.J."/>
            <person name="Hrdy I."/>
            <person name="Horvathova L."/>
            <person name="Zubacova Z."/>
            <person name="Dolezal P."/>
            <person name="Malik S.B."/>
            <person name="Logsdon J.M. Jr."/>
            <person name="Henze K."/>
            <person name="Gupta A."/>
            <person name="Wang C.C."/>
            <person name="Dunne R.L."/>
            <person name="Upcroft J.A."/>
            <person name="Upcroft P."/>
            <person name="White O."/>
            <person name="Salzberg S.L."/>
            <person name="Tang P."/>
            <person name="Chiu C.-H."/>
            <person name="Lee Y.-S."/>
            <person name="Embley T.M."/>
            <person name="Coombs G.H."/>
            <person name="Mottram J.C."/>
            <person name="Tachezy J."/>
            <person name="Fraser-Liggett C.M."/>
            <person name="Johnson P.J."/>
        </authorList>
    </citation>
    <scope>NUCLEOTIDE SEQUENCE [LARGE SCALE GENOMIC DNA]</scope>
    <source>
        <strain evidence="13">G3</strain>
    </source>
</reference>
<keyword evidence="6 12" id="KW-1133">Transmembrane helix</keyword>
<evidence type="ECO:0000256" key="10">
    <source>
        <dbReference type="ARBA" id="ARBA00023273"/>
    </source>
</evidence>
<evidence type="ECO:0000256" key="12">
    <source>
        <dbReference type="SAM" id="Phobius"/>
    </source>
</evidence>
<keyword evidence="8 12" id="KW-0472">Membrane</keyword>
<evidence type="ECO:0000256" key="6">
    <source>
        <dbReference type="ARBA" id="ARBA00022989"/>
    </source>
</evidence>
<keyword evidence="4" id="KW-1003">Cell membrane</keyword>
<evidence type="ECO:0000256" key="9">
    <source>
        <dbReference type="ARBA" id="ARBA00023180"/>
    </source>
</evidence>
<keyword evidence="5 12" id="KW-0812">Transmembrane</keyword>
<dbReference type="VEuPathDB" id="TrichDB:TVAGG3_0241490"/>
<evidence type="ECO:0000256" key="3">
    <source>
        <dbReference type="ARBA" id="ARBA00015087"/>
    </source>
</evidence>
<proteinExistence type="inferred from homology"/>
<protein>
    <recommendedName>
        <fullName evidence="3">Transmembrane protein 231</fullName>
    </recommendedName>
</protein>
<dbReference type="InterPro" id="IPR019306">
    <property type="entry name" value="TMEM231"/>
</dbReference>
<dbReference type="EMBL" id="DS113530">
    <property type="protein sequence ID" value="EAY02603.1"/>
    <property type="molecule type" value="Genomic_DNA"/>
</dbReference>
<comment type="function">
    <text evidence="11">Transmembrane component of the tectonic-like complex, a complex localized at the transition zone of primary cilia and acting as a barrier that prevents diffusion of transmembrane proteins between the cilia and plasma membranes. Required for ciliogenesis and sonic hedgehog/SHH signaling.</text>
</comment>
<dbReference type="OrthoDB" id="10633510at2759"/>
<keyword evidence="10" id="KW-0966">Cell projection</keyword>
<dbReference type="GO" id="GO:0060170">
    <property type="term" value="C:ciliary membrane"/>
    <property type="evidence" value="ECO:0007669"/>
    <property type="project" value="UniProtKB-SubCell"/>
</dbReference>
<evidence type="ECO:0000256" key="2">
    <source>
        <dbReference type="ARBA" id="ARBA00009082"/>
    </source>
</evidence>
<evidence type="ECO:0000256" key="8">
    <source>
        <dbReference type="ARBA" id="ARBA00023136"/>
    </source>
</evidence>
<evidence type="ECO:0000256" key="1">
    <source>
        <dbReference type="ARBA" id="ARBA00004272"/>
    </source>
</evidence>
<gene>
    <name evidence="13" type="ORF">TVAG_260630</name>
</gene>
<evidence type="ECO:0000256" key="11">
    <source>
        <dbReference type="ARBA" id="ARBA00024803"/>
    </source>
</evidence>
<evidence type="ECO:0000256" key="7">
    <source>
        <dbReference type="ARBA" id="ARBA00023069"/>
    </source>
</evidence>
<evidence type="ECO:0000256" key="5">
    <source>
        <dbReference type="ARBA" id="ARBA00022692"/>
    </source>
</evidence>
<evidence type="ECO:0000313" key="14">
    <source>
        <dbReference type="Proteomes" id="UP000001542"/>
    </source>
</evidence>
<keyword evidence="9" id="KW-0325">Glycoprotein</keyword>
<reference evidence="13" key="1">
    <citation type="submission" date="2006-10" db="EMBL/GenBank/DDBJ databases">
        <authorList>
            <person name="Amadeo P."/>
            <person name="Zhao Q."/>
            <person name="Wortman J."/>
            <person name="Fraser-Liggett C."/>
            <person name="Carlton J."/>
        </authorList>
    </citation>
    <scope>NUCLEOTIDE SEQUENCE</scope>
    <source>
        <strain evidence="13">G3</strain>
    </source>
</reference>
<organism evidence="13 14">
    <name type="scientific">Trichomonas vaginalis (strain ATCC PRA-98 / G3)</name>
    <dbReference type="NCBI Taxonomy" id="412133"/>
    <lineage>
        <taxon>Eukaryota</taxon>
        <taxon>Metamonada</taxon>
        <taxon>Parabasalia</taxon>
        <taxon>Trichomonadida</taxon>
        <taxon>Trichomonadidae</taxon>
        <taxon>Trichomonas</taxon>
    </lineage>
</organism>
<evidence type="ECO:0000256" key="4">
    <source>
        <dbReference type="ARBA" id="ARBA00022475"/>
    </source>
</evidence>
<accession>A2EXI6</accession>
<feature type="transmembrane region" description="Helical" evidence="12">
    <location>
        <begin position="27"/>
        <end position="48"/>
    </location>
</feature>
<name>A2EXI6_TRIV3</name>